<keyword evidence="3" id="KW-0804">Transcription</keyword>
<dbReference type="EMBL" id="CP137640">
    <property type="protein sequence ID" value="WVX80787.1"/>
    <property type="molecule type" value="Genomic_DNA"/>
</dbReference>
<proteinExistence type="predicted"/>
<dbReference type="SUPFAM" id="SSF46785">
    <property type="entry name" value="Winged helix' DNA-binding domain"/>
    <property type="match status" value="1"/>
</dbReference>
<dbReference type="RefSeq" id="WP_338449718.1">
    <property type="nucleotide sequence ID" value="NZ_CP137640.1"/>
</dbReference>
<keyword evidence="1" id="KW-0805">Transcription regulation</keyword>
<dbReference type="Pfam" id="PF00392">
    <property type="entry name" value="GntR"/>
    <property type="match status" value="1"/>
</dbReference>
<evidence type="ECO:0000259" key="4">
    <source>
        <dbReference type="PROSITE" id="PS50949"/>
    </source>
</evidence>
<dbReference type="Pfam" id="PF07702">
    <property type="entry name" value="UTRA"/>
    <property type="match status" value="1"/>
</dbReference>
<dbReference type="SUPFAM" id="SSF64288">
    <property type="entry name" value="Chorismate lyase-like"/>
    <property type="match status" value="1"/>
</dbReference>
<gene>
    <name evidence="5" type="ORF">R4Z09_26800</name>
</gene>
<dbReference type="PRINTS" id="PR00035">
    <property type="entry name" value="HTHGNTR"/>
</dbReference>
<dbReference type="Gene3D" id="1.10.10.10">
    <property type="entry name" value="Winged helix-like DNA-binding domain superfamily/Winged helix DNA-binding domain"/>
    <property type="match status" value="1"/>
</dbReference>
<name>A0ABZ2CBW5_9BACI</name>
<dbReference type="Gene3D" id="3.40.1410.10">
    <property type="entry name" value="Chorismate lyase-like"/>
    <property type="match status" value="1"/>
</dbReference>
<evidence type="ECO:0000313" key="6">
    <source>
        <dbReference type="Proteomes" id="UP001357223"/>
    </source>
</evidence>
<accession>A0ABZ2CBW5</accession>
<evidence type="ECO:0000256" key="2">
    <source>
        <dbReference type="ARBA" id="ARBA00023125"/>
    </source>
</evidence>
<dbReference type="PANTHER" id="PTHR44846">
    <property type="entry name" value="MANNOSYL-D-GLYCERATE TRANSPORT/METABOLISM SYSTEM REPRESSOR MNGR-RELATED"/>
    <property type="match status" value="1"/>
</dbReference>
<dbReference type="PROSITE" id="PS50949">
    <property type="entry name" value="HTH_GNTR"/>
    <property type="match status" value="1"/>
</dbReference>
<keyword evidence="2" id="KW-0238">DNA-binding</keyword>
<dbReference type="InterPro" id="IPR036388">
    <property type="entry name" value="WH-like_DNA-bd_sf"/>
</dbReference>
<dbReference type="InterPro" id="IPR050679">
    <property type="entry name" value="Bact_HTH_transcr_reg"/>
</dbReference>
<dbReference type="InterPro" id="IPR036390">
    <property type="entry name" value="WH_DNA-bd_sf"/>
</dbReference>
<dbReference type="SMART" id="SM00866">
    <property type="entry name" value="UTRA"/>
    <property type="match status" value="1"/>
</dbReference>
<keyword evidence="6" id="KW-1185">Reference proteome</keyword>
<organism evidence="5 6">
    <name type="scientific">Niallia oryzisoli</name>
    <dbReference type="NCBI Taxonomy" id="1737571"/>
    <lineage>
        <taxon>Bacteria</taxon>
        <taxon>Bacillati</taxon>
        <taxon>Bacillota</taxon>
        <taxon>Bacilli</taxon>
        <taxon>Bacillales</taxon>
        <taxon>Bacillaceae</taxon>
        <taxon>Niallia</taxon>
    </lineage>
</organism>
<evidence type="ECO:0000256" key="3">
    <source>
        <dbReference type="ARBA" id="ARBA00023163"/>
    </source>
</evidence>
<sequence length="243" mass="27795">MIKKNSPIPIYYQLVELIQEEIENGNLKPGDALPSEREFSEKFQISRMTVRQALTLLENNGQLYRIQGKGTFVSEQKIEQHLLGLTSFTEDMTARGLKPSSHLLHFEIIPAGLQVANQLQIKEYDPVYEIKRIRLADDVPMALETNYISANLIKGLTEQIINQSIYAYMEEQLGLIIENATQTIESSIAEEKEADFLKIKSGAPVMLIQRNTFLQDGTPVELVKSIYRADRYKFTIQMRRKNG</sequence>
<dbReference type="CDD" id="cd07377">
    <property type="entry name" value="WHTH_GntR"/>
    <property type="match status" value="1"/>
</dbReference>
<evidence type="ECO:0000256" key="1">
    <source>
        <dbReference type="ARBA" id="ARBA00023015"/>
    </source>
</evidence>
<dbReference type="InterPro" id="IPR028978">
    <property type="entry name" value="Chorismate_lyase_/UTRA_dom_sf"/>
</dbReference>
<dbReference type="PANTHER" id="PTHR44846:SF1">
    <property type="entry name" value="MANNOSYL-D-GLYCERATE TRANSPORT_METABOLISM SYSTEM REPRESSOR MNGR-RELATED"/>
    <property type="match status" value="1"/>
</dbReference>
<evidence type="ECO:0000313" key="5">
    <source>
        <dbReference type="EMBL" id="WVX80787.1"/>
    </source>
</evidence>
<feature type="domain" description="HTH gntR-type" evidence="4">
    <location>
        <begin position="8"/>
        <end position="76"/>
    </location>
</feature>
<protein>
    <submittedName>
        <fullName evidence="5">GntR family transcriptional regulator</fullName>
    </submittedName>
</protein>
<dbReference type="InterPro" id="IPR011663">
    <property type="entry name" value="UTRA"/>
</dbReference>
<reference evidence="5 6" key="1">
    <citation type="submission" date="2023-10" db="EMBL/GenBank/DDBJ databases">
        <title>Niallia locisalis sp.nov. isolated from a salt pond sample.</title>
        <authorList>
            <person name="Li X.-J."/>
            <person name="Dong L."/>
        </authorList>
    </citation>
    <scope>NUCLEOTIDE SEQUENCE [LARGE SCALE GENOMIC DNA]</scope>
    <source>
        <strain evidence="5 6">DSM 29761</strain>
    </source>
</reference>
<dbReference type="Proteomes" id="UP001357223">
    <property type="component" value="Chromosome"/>
</dbReference>
<dbReference type="SMART" id="SM00345">
    <property type="entry name" value="HTH_GNTR"/>
    <property type="match status" value="1"/>
</dbReference>
<dbReference type="InterPro" id="IPR000524">
    <property type="entry name" value="Tscrpt_reg_HTH_GntR"/>
</dbReference>